<name>A0A2T4Z598_9HYPH</name>
<reference evidence="1 2" key="1">
    <citation type="submission" date="2018-04" db="EMBL/GenBank/DDBJ databases">
        <title>Genomic Encyclopedia of Archaeal and Bacterial Type Strains, Phase II (KMG-II): from individual species to whole genera.</title>
        <authorList>
            <person name="Goeker M."/>
        </authorList>
    </citation>
    <scope>NUCLEOTIDE SEQUENCE [LARGE SCALE GENOMIC DNA]</scope>
    <source>
        <strain evidence="1 2">DSM 25521</strain>
    </source>
</reference>
<dbReference type="Proteomes" id="UP000241808">
    <property type="component" value="Unassembled WGS sequence"/>
</dbReference>
<dbReference type="EMBL" id="PZZL01000004">
    <property type="protein sequence ID" value="PTM57036.1"/>
    <property type="molecule type" value="Genomic_DNA"/>
</dbReference>
<proteinExistence type="predicted"/>
<evidence type="ECO:0000313" key="1">
    <source>
        <dbReference type="EMBL" id="PTM57036.1"/>
    </source>
</evidence>
<evidence type="ECO:0000313" key="2">
    <source>
        <dbReference type="Proteomes" id="UP000241808"/>
    </source>
</evidence>
<keyword evidence="2" id="KW-1185">Reference proteome</keyword>
<accession>A0A2T4Z598</accession>
<evidence type="ECO:0008006" key="3">
    <source>
        <dbReference type="Google" id="ProtNLM"/>
    </source>
</evidence>
<sequence length="80" mass="9197">MHRADLPDVVVKALDELGGTGTVVEVAKLIWRDHEDELRASGDLFFTWQYETRWAAQRLRDLGKLSYGRRGGKGVWQLKK</sequence>
<comment type="caution">
    <text evidence="1">The sequence shown here is derived from an EMBL/GenBank/DDBJ whole genome shotgun (WGS) entry which is preliminary data.</text>
</comment>
<protein>
    <recommendedName>
        <fullName evidence="3">Mrr restriction endonuclease-like protein</fullName>
    </recommendedName>
</protein>
<dbReference type="OrthoDB" id="9815437at2"/>
<organism evidence="1 2">
    <name type="scientific">Phreatobacter oligotrophus</name>
    <dbReference type="NCBI Taxonomy" id="1122261"/>
    <lineage>
        <taxon>Bacteria</taxon>
        <taxon>Pseudomonadati</taxon>
        <taxon>Pseudomonadota</taxon>
        <taxon>Alphaproteobacteria</taxon>
        <taxon>Hyphomicrobiales</taxon>
        <taxon>Phreatobacteraceae</taxon>
        <taxon>Phreatobacter</taxon>
    </lineage>
</organism>
<gene>
    <name evidence="1" type="ORF">C8P69_10483</name>
</gene>
<dbReference type="AlphaFoldDB" id="A0A2T4Z598"/>
<dbReference type="RefSeq" id="WP_108176743.1">
    <property type="nucleotide sequence ID" value="NZ_PZZL01000004.1"/>
</dbReference>